<feature type="compositionally biased region" description="Acidic residues" evidence="1">
    <location>
        <begin position="267"/>
        <end position="280"/>
    </location>
</feature>
<gene>
    <name evidence="2" type="ORF">SM1_054</name>
</gene>
<keyword evidence="3" id="KW-1185">Reference proteome</keyword>
<feature type="region of interest" description="Disordered" evidence="1">
    <location>
        <begin position="237"/>
        <end position="280"/>
    </location>
</feature>
<evidence type="ECO:0000313" key="2">
    <source>
        <dbReference type="EMBL" id="ALT58046.1"/>
    </source>
</evidence>
<evidence type="ECO:0000313" key="3">
    <source>
        <dbReference type="Proteomes" id="UP000224832"/>
    </source>
</evidence>
<feature type="region of interest" description="Disordered" evidence="1">
    <location>
        <begin position="1"/>
        <end position="47"/>
    </location>
</feature>
<organism evidence="2 3">
    <name type="scientific">Pseudomonas phage SM1</name>
    <dbReference type="NCBI Taxonomy" id="1772332"/>
    <lineage>
        <taxon>Viruses</taxon>
        <taxon>Duplodnaviria</taxon>
        <taxon>Heunggongvirae</taxon>
        <taxon>Uroviricota</taxon>
        <taxon>Caudoviricetes</taxon>
        <taxon>Samunavirus</taxon>
        <taxon>Samunavirus SM1</taxon>
    </lineage>
</organism>
<proteinExistence type="predicted"/>
<accession>A0A0U3DWS2</accession>
<name>A0A0U3DWS2_9CAUD</name>
<feature type="compositionally biased region" description="Basic residues" evidence="1">
    <location>
        <begin position="11"/>
        <end position="22"/>
    </location>
</feature>
<feature type="compositionally biased region" description="Basic and acidic residues" evidence="1">
    <location>
        <begin position="1"/>
        <end position="10"/>
    </location>
</feature>
<reference evidence="2 3" key="1">
    <citation type="submission" date="2015-12" db="EMBL/GenBank/DDBJ databases">
        <title>In silico genomic study of Pseudomonas phage SM1.</title>
        <authorList>
            <person name="Zawawi N.A.M."/>
            <person name="Mat-Arip Y."/>
            <person name="Wan-Jauhari W.K."/>
            <person name="Fauzi A.A."/>
            <person name="Yee F.J."/>
        </authorList>
    </citation>
    <scope>NUCLEOTIDE SEQUENCE [LARGE SCALE GENOMIC DNA]</scope>
</reference>
<feature type="compositionally biased region" description="Pro residues" evidence="1">
    <location>
        <begin position="243"/>
        <end position="252"/>
    </location>
</feature>
<feature type="compositionally biased region" description="Polar residues" evidence="1">
    <location>
        <begin position="27"/>
        <end position="36"/>
    </location>
</feature>
<evidence type="ECO:0000256" key="1">
    <source>
        <dbReference type="SAM" id="MobiDB-lite"/>
    </source>
</evidence>
<sequence length="280" mass="31033">MTDRTEDGRRPVARRNLRRVRGGARFASNSGSSNLRTPRDFDEQEHDDVDDAIDPLAVHRGVVSRARADDAEPGTDVSPAQRMFDVQRNAPASVSREYRLNLVGRLLMRKIPLDRIAQQLNVSVSTVEKDRAAWKKMLAERARQFDVNEYIGIQSEFYDEVSGQAMQIASMAAGENAVPTAMRLAAMRTALAGQADKTRTLQSAGVFEAARFRRTTDGSAMSDVQMLMARTMEALEDLMQADEPPPPPPRGGPPTTRRRDGSGFDDLTLDDPEEGEVMEL</sequence>
<dbReference type="EMBL" id="KU245542">
    <property type="protein sequence ID" value="ALT58046.1"/>
    <property type="molecule type" value="Genomic_DNA"/>
</dbReference>
<protein>
    <submittedName>
        <fullName evidence="2">Uncharacterized protein</fullName>
    </submittedName>
</protein>
<dbReference type="Proteomes" id="UP000224832">
    <property type="component" value="Segment"/>
</dbReference>